<protein>
    <submittedName>
        <fullName evidence="1">Leucine-rich repeat receptor-like serine/threonine-protein kinase</fullName>
    </submittedName>
</protein>
<keyword evidence="1" id="KW-0808">Transferase</keyword>
<dbReference type="GO" id="GO:0016301">
    <property type="term" value="F:kinase activity"/>
    <property type="evidence" value="ECO:0007669"/>
    <property type="project" value="UniProtKB-KW"/>
</dbReference>
<gene>
    <name evidence="1" type="ORF">E6C27_scaffold219G00740</name>
</gene>
<dbReference type="EMBL" id="SSTE01021801">
    <property type="protein sequence ID" value="KAA0032245.1"/>
    <property type="molecule type" value="Genomic_DNA"/>
</dbReference>
<keyword evidence="1" id="KW-0418">Kinase</keyword>
<comment type="caution">
    <text evidence="1">The sequence shown here is derived from an EMBL/GenBank/DDBJ whole genome shotgun (WGS) entry which is preliminary data.</text>
</comment>
<keyword evidence="1" id="KW-0675">Receptor</keyword>
<sequence>MQIEQAYIKSGLKESKKFNRYISEERLRTREGGVEGGQAREHSALPKCDMARYTKSIRKRIPTTKTFMFCAIVKKTIEASTWLKFSVFMRMQENKASTSKNFKVRVVGRSTI</sequence>
<evidence type="ECO:0000313" key="1">
    <source>
        <dbReference type="EMBL" id="KAA0032245.1"/>
    </source>
</evidence>
<evidence type="ECO:0000313" key="2">
    <source>
        <dbReference type="Proteomes" id="UP000321393"/>
    </source>
</evidence>
<dbReference type="AlphaFoldDB" id="A0A5A7SSR8"/>
<accession>A0A5A7SSR8</accession>
<dbReference type="Proteomes" id="UP000321393">
    <property type="component" value="Unassembled WGS sequence"/>
</dbReference>
<reference evidence="1 2" key="1">
    <citation type="submission" date="2019-08" db="EMBL/GenBank/DDBJ databases">
        <title>Draft genome sequences of two oriental melons (Cucumis melo L. var makuwa).</title>
        <authorList>
            <person name="Kwon S.-Y."/>
        </authorList>
    </citation>
    <scope>NUCLEOTIDE SEQUENCE [LARGE SCALE GENOMIC DNA]</scope>
    <source>
        <strain evidence="2">cv. SW 3</strain>
        <tissue evidence="1">Leaf</tissue>
    </source>
</reference>
<organism evidence="1 2">
    <name type="scientific">Cucumis melo var. makuwa</name>
    <name type="common">Oriental melon</name>
    <dbReference type="NCBI Taxonomy" id="1194695"/>
    <lineage>
        <taxon>Eukaryota</taxon>
        <taxon>Viridiplantae</taxon>
        <taxon>Streptophyta</taxon>
        <taxon>Embryophyta</taxon>
        <taxon>Tracheophyta</taxon>
        <taxon>Spermatophyta</taxon>
        <taxon>Magnoliopsida</taxon>
        <taxon>eudicotyledons</taxon>
        <taxon>Gunneridae</taxon>
        <taxon>Pentapetalae</taxon>
        <taxon>rosids</taxon>
        <taxon>fabids</taxon>
        <taxon>Cucurbitales</taxon>
        <taxon>Cucurbitaceae</taxon>
        <taxon>Benincaseae</taxon>
        <taxon>Cucumis</taxon>
    </lineage>
</organism>
<name>A0A5A7SSR8_CUCMM</name>
<proteinExistence type="predicted"/>